<dbReference type="PANTHER" id="PTHR43394:SF1">
    <property type="entry name" value="ATP-BINDING CASSETTE SUB-FAMILY B MEMBER 10, MITOCHONDRIAL"/>
    <property type="match status" value="1"/>
</dbReference>
<evidence type="ECO:0000256" key="6">
    <source>
        <dbReference type="ARBA" id="ARBA00023136"/>
    </source>
</evidence>
<dbReference type="InterPro" id="IPR003439">
    <property type="entry name" value="ABC_transporter-like_ATP-bd"/>
</dbReference>
<feature type="transmembrane region" description="Helical" evidence="7">
    <location>
        <begin position="287"/>
        <end position="303"/>
    </location>
</feature>
<keyword evidence="11" id="KW-1185">Reference proteome</keyword>
<dbReference type="PANTHER" id="PTHR43394">
    <property type="entry name" value="ATP-DEPENDENT PERMEASE MDL1, MITOCHONDRIAL"/>
    <property type="match status" value="1"/>
</dbReference>
<feature type="transmembrane region" description="Helical" evidence="7">
    <location>
        <begin position="259"/>
        <end position="281"/>
    </location>
</feature>
<name>A0ABV9GP54_9BACL</name>
<keyword evidence="5 7" id="KW-1133">Transmembrane helix</keyword>
<dbReference type="GO" id="GO:0005524">
    <property type="term" value="F:ATP binding"/>
    <property type="evidence" value="ECO:0007669"/>
    <property type="project" value="UniProtKB-KW"/>
</dbReference>
<dbReference type="Gene3D" id="3.40.50.300">
    <property type="entry name" value="P-loop containing nucleotide triphosphate hydrolases"/>
    <property type="match status" value="1"/>
</dbReference>
<dbReference type="InterPro" id="IPR017871">
    <property type="entry name" value="ABC_transporter-like_CS"/>
</dbReference>
<sequence length="595" mass="66858">MSRESAVSTPSPSRKHSIIDMYKRLFFQVRGHWKVFVISFIAVLCILFLQFIIPQLTQVTIDRVIPAKAFHMLPWLALGIIGGAVLLGVFNYISSYTMAYIGQQAIFKLRSELYQHIQSMDMAFFDRNRTGDLMSRVTNDVNMLQQIVSSGMMQILTGIFTFIAIAIYMLYTDWPLTLTLLFTFPFMFIFTRIFGKRMRTAYKTVQKSIAEVSNHLQDTLTAIRLIKSFSSEAYEAKRFQTRNDKNKEANLKSSRFRSAFAPVIDFFNYLGLVVVLVFGAWQVMKGDLTVGGIAAFLAYLRLLQNPIRQFSRMINMVQQAAAAYERIMEVMETKPKVADKTGALPLPPLYGEIAFHHVDFSYQNQVPVFTDFNLKIAAGKMTALVGSSGAGKSTVVSLIARFYDPQKGSVTIDGYNLRDIAIASLRKQMGIVTQDIFLLNGTIRDNIAYGKPEATDEAIIAAAKAANAHDFIEAFPDGYHSQIGERGVRLSGGQKQRLSIARAILKDPRLIILDEATASLDTESEKLIQDALNRLLKGRTSLVIAHRLSTIQAADTIIVMEKGRIIEAGNHQKLLARSGRYRELYDLQFSEASTY</sequence>
<dbReference type="Proteomes" id="UP001596022">
    <property type="component" value="Unassembled WGS sequence"/>
</dbReference>
<evidence type="ECO:0000256" key="2">
    <source>
        <dbReference type="ARBA" id="ARBA00022692"/>
    </source>
</evidence>
<dbReference type="SUPFAM" id="SSF52540">
    <property type="entry name" value="P-loop containing nucleoside triphosphate hydrolases"/>
    <property type="match status" value="1"/>
</dbReference>
<protein>
    <submittedName>
        <fullName evidence="10">ABC transporter ATP-binding protein</fullName>
    </submittedName>
</protein>
<dbReference type="Pfam" id="PF00005">
    <property type="entry name" value="ABC_tran"/>
    <property type="match status" value="1"/>
</dbReference>
<feature type="transmembrane region" description="Helical" evidence="7">
    <location>
        <begin position="73"/>
        <end position="93"/>
    </location>
</feature>
<evidence type="ECO:0000313" key="10">
    <source>
        <dbReference type="EMBL" id="MFC4619020.1"/>
    </source>
</evidence>
<dbReference type="Gene3D" id="1.20.1560.10">
    <property type="entry name" value="ABC transporter type 1, transmembrane domain"/>
    <property type="match status" value="1"/>
</dbReference>
<evidence type="ECO:0000256" key="1">
    <source>
        <dbReference type="ARBA" id="ARBA00004651"/>
    </source>
</evidence>
<keyword evidence="2 7" id="KW-0812">Transmembrane</keyword>
<evidence type="ECO:0000259" key="9">
    <source>
        <dbReference type="PROSITE" id="PS50929"/>
    </source>
</evidence>
<comment type="subcellular location">
    <subcellularLocation>
        <location evidence="1">Cell membrane</location>
        <topology evidence="1">Multi-pass membrane protein</topology>
    </subcellularLocation>
</comment>
<comment type="caution">
    <text evidence="10">The sequence shown here is derived from an EMBL/GenBank/DDBJ whole genome shotgun (WGS) entry which is preliminary data.</text>
</comment>
<feature type="domain" description="ABC transmembrane type-1" evidence="9">
    <location>
        <begin position="37"/>
        <end position="319"/>
    </location>
</feature>
<keyword evidence="3" id="KW-0547">Nucleotide-binding</keyword>
<keyword evidence="6 7" id="KW-0472">Membrane</keyword>
<dbReference type="PROSITE" id="PS50893">
    <property type="entry name" value="ABC_TRANSPORTER_2"/>
    <property type="match status" value="1"/>
</dbReference>
<evidence type="ECO:0000259" key="8">
    <source>
        <dbReference type="PROSITE" id="PS50893"/>
    </source>
</evidence>
<proteinExistence type="predicted"/>
<evidence type="ECO:0000256" key="5">
    <source>
        <dbReference type="ARBA" id="ARBA00022989"/>
    </source>
</evidence>
<accession>A0ABV9GP54</accession>
<organism evidence="10 11">
    <name type="scientific">Camelliibacillus cellulosilyticus</name>
    <dbReference type="NCBI Taxonomy" id="2174486"/>
    <lineage>
        <taxon>Bacteria</taxon>
        <taxon>Bacillati</taxon>
        <taxon>Bacillota</taxon>
        <taxon>Bacilli</taxon>
        <taxon>Bacillales</taxon>
        <taxon>Sporolactobacillaceae</taxon>
        <taxon>Camelliibacillus</taxon>
    </lineage>
</organism>
<dbReference type="InterPro" id="IPR027417">
    <property type="entry name" value="P-loop_NTPase"/>
</dbReference>
<evidence type="ECO:0000313" key="11">
    <source>
        <dbReference type="Proteomes" id="UP001596022"/>
    </source>
</evidence>
<dbReference type="PROSITE" id="PS50929">
    <property type="entry name" value="ABC_TM1F"/>
    <property type="match status" value="1"/>
</dbReference>
<feature type="transmembrane region" description="Helical" evidence="7">
    <location>
        <begin position="33"/>
        <end position="53"/>
    </location>
</feature>
<gene>
    <name evidence="10" type="ORF">ACFO4N_09880</name>
</gene>
<dbReference type="InterPro" id="IPR039421">
    <property type="entry name" value="Type_1_exporter"/>
</dbReference>
<evidence type="ECO:0000256" key="4">
    <source>
        <dbReference type="ARBA" id="ARBA00022840"/>
    </source>
</evidence>
<dbReference type="EMBL" id="JBHSFW010000005">
    <property type="protein sequence ID" value="MFC4619020.1"/>
    <property type="molecule type" value="Genomic_DNA"/>
</dbReference>
<evidence type="ECO:0000256" key="3">
    <source>
        <dbReference type="ARBA" id="ARBA00022741"/>
    </source>
</evidence>
<dbReference type="SMART" id="SM00382">
    <property type="entry name" value="AAA"/>
    <property type="match status" value="1"/>
</dbReference>
<dbReference type="PROSITE" id="PS00211">
    <property type="entry name" value="ABC_TRANSPORTER_1"/>
    <property type="match status" value="1"/>
</dbReference>
<dbReference type="InterPro" id="IPR003593">
    <property type="entry name" value="AAA+_ATPase"/>
</dbReference>
<feature type="transmembrane region" description="Helical" evidence="7">
    <location>
        <begin position="177"/>
        <end position="195"/>
    </location>
</feature>
<dbReference type="SUPFAM" id="SSF90123">
    <property type="entry name" value="ABC transporter transmembrane region"/>
    <property type="match status" value="1"/>
</dbReference>
<feature type="transmembrane region" description="Helical" evidence="7">
    <location>
        <begin position="152"/>
        <end position="171"/>
    </location>
</feature>
<keyword evidence="4 10" id="KW-0067">ATP-binding</keyword>
<dbReference type="InterPro" id="IPR011527">
    <property type="entry name" value="ABC1_TM_dom"/>
</dbReference>
<reference evidence="11" key="1">
    <citation type="journal article" date="2019" name="Int. J. Syst. Evol. Microbiol.">
        <title>The Global Catalogue of Microorganisms (GCM) 10K type strain sequencing project: providing services to taxonomists for standard genome sequencing and annotation.</title>
        <authorList>
            <consortium name="The Broad Institute Genomics Platform"/>
            <consortium name="The Broad Institute Genome Sequencing Center for Infectious Disease"/>
            <person name="Wu L."/>
            <person name="Ma J."/>
        </authorList>
    </citation>
    <scope>NUCLEOTIDE SEQUENCE [LARGE SCALE GENOMIC DNA]</scope>
    <source>
        <strain evidence="11">CGMCC 1.16306</strain>
    </source>
</reference>
<dbReference type="InterPro" id="IPR036640">
    <property type="entry name" value="ABC1_TM_sf"/>
</dbReference>
<feature type="domain" description="ABC transporter" evidence="8">
    <location>
        <begin position="353"/>
        <end position="587"/>
    </location>
</feature>
<dbReference type="Pfam" id="PF00664">
    <property type="entry name" value="ABC_membrane"/>
    <property type="match status" value="1"/>
</dbReference>
<dbReference type="CDD" id="cd07346">
    <property type="entry name" value="ABC_6TM_exporters"/>
    <property type="match status" value="1"/>
</dbReference>
<dbReference type="RefSeq" id="WP_376846125.1">
    <property type="nucleotide sequence ID" value="NZ_JBHSFW010000005.1"/>
</dbReference>
<evidence type="ECO:0000256" key="7">
    <source>
        <dbReference type="SAM" id="Phobius"/>
    </source>
</evidence>